<evidence type="ECO:0000313" key="2">
    <source>
        <dbReference type="Proteomes" id="UP000233781"/>
    </source>
</evidence>
<proteinExistence type="predicted"/>
<dbReference type="OrthoDB" id="4310518at2"/>
<dbReference type="Proteomes" id="UP000233781">
    <property type="component" value="Unassembled WGS sequence"/>
</dbReference>
<evidence type="ECO:0000313" key="1">
    <source>
        <dbReference type="EMBL" id="PKW26667.1"/>
    </source>
</evidence>
<name>A0A2N3YII8_9MICO</name>
<comment type="caution">
    <text evidence="1">The sequence shown here is derived from an EMBL/GenBank/DDBJ whole genome shotgun (WGS) entry which is preliminary data.</text>
</comment>
<reference evidence="1 2" key="1">
    <citation type="submission" date="2017-12" db="EMBL/GenBank/DDBJ databases">
        <title>Sequencing the genomes of 1000 Actinobacteria strains.</title>
        <authorList>
            <person name="Klenk H.-P."/>
        </authorList>
    </citation>
    <scope>NUCLEOTIDE SEQUENCE [LARGE SCALE GENOMIC DNA]</scope>
    <source>
        <strain evidence="1 2">DSM 12806</strain>
    </source>
</reference>
<dbReference type="RefSeq" id="WP_101395200.1">
    <property type="nucleotide sequence ID" value="NZ_PJNE01000001.1"/>
</dbReference>
<protein>
    <submittedName>
        <fullName evidence="1">Transcriptional regulator, AbiEi antitoxin, Type IV TA system</fullName>
    </submittedName>
</protein>
<dbReference type="EMBL" id="PJNE01000001">
    <property type="protein sequence ID" value="PKW26667.1"/>
    <property type="molecule type" value="Genomic_DNA"/>
</dbReference>
<dbReference type="AlphaFoldDB" id="A0A2N3YII8"/>
<organism evidence="1 2">
    <name type="scientific">Phycicoccus duodecadis</name>
    <dbReference type="NCBI Taxonomy" id="173053"/>
    <lineage>
        <taxon>Bacteria</taxon>
        <taxon>Bacillati</taxon>
        <taxon>Actinomycetota</taxon>
        <taxon>Actinomycetes</taxon>
        <taxon>Micrococcales</taxon>
        <taxon>Intrasporangiaceae</taxon>
        <taxon>Phycicoccus</taxon>
    </lineage>
</organism>
<sequence>MHLDLGALPAVFLAREAADLRLDARRLSTGVGNGQLLRLARGLYADPARWPTDAVSRHTLMAAAAQRAVTGCAVSHVSAALSLALPNPRGPFPRPAVTVDDHLRSRSPGAWATLLRGELPAEHTETVDGLRRTVPARTVVDCARHLSVGDALAIADAAVRAGVTSPAALRSMRDTQRHWPGVTRADQVLRLLDPRREGWLESWSAAAFERLELPRWMPQVVVRDEHDRFLGRVDGFWPELGVVAEADGRGKYLGDVDPALDRSPEAMAGRVLSAGEREVGLRSCGVGVVRWTTTEITRQQLLVTARWRSEVQRTDPRRIRATFTCSCCGAPVTSCDIGTDFWASAA</sequence>
<gene>
    <name evidence="1" type="ORF">ATL31_1483</name>
</gene>
<keyword evidence="2" id="KW-1185">Reference proteome</keyword>
<accession>A0A2N3YII8</accession>